<name>A0ABD5YB02_9EURY</name>
<gene>
    <name evidence="1" type="ORF">ACFQMA_24690</name>
    <name evidence="2" type="ORF">ACFQMA_25230</name>
</gene>
<dbReference type="Proteomes" id="UP001596432">
    <property type="component" value="Unassembled WGS sequence"/>
</dbReference>
<reference evidence="2" key="1">
    <citation type="journal article" date="2014" name="Int. J. Syst. Evol. Microbiol.">
        <title>Complete genome sequence of Corynebacterium casei LMG S-19264T (=DSM 44701T), isolated from a smear-ripened cheese.</title>
        <authorList>
            <consortium name="US DOE Joint Genome Institute (JGI-PGF)"/>
            <person name="Walter F."/>
            <person name="Albersmeier A."/>
            <person name="Kalinowski J."/>
            <person name="Ruckert C."/>
        </authorList>
    </citation>
    <scope>NUCLEOTIDE SEQUENCE [LARGE SCALE GENOMIC DNA]</scope>
    <source>
        <strain evidence="2">NBRC 111756</strain>
    </source>
</reference>
<evidence type="ECO:0000313" key="1">
    <source>
        <dbReference type="EMBL" id="MFC7143005.1"/>
    </source>
</evidence>
<accession>A0ABD5YB02</accession>
<reference evidence="3" key="2">
    <citation type="journal article" date="2019" name="Int. J. Syst. Evol. Microbiol.">
        <title>The Global Catalogue of Microorganisms (GCM) 10K type strain sequencing project: providing services to taxonomists for standard genome sequencing and annotation.</title>
        <authorList>
            <consortium name="The Broad Institute Genomics Platform"/>
            <consortium name="The Broad Institute Genome Sequencing Center for Infectious Disease"/>
            <person name="Wu L."/>
            <person name="Ma J."/>
        </authorList>
    </citation>
    <scope>NUCLEOTIDE SEQUENCE [LARGE SCALE GENOMIC DNA]</scope>
    <source>
        <strain evidence="3">XZYJT29</strain>
    </source>
</reference>
<dbReference type="EMBL" id="JBHTAS010000003">
    <property type="protein sequence ID" value="MFC7143105.1"/>
    <property type="molecule type" value="Genomic_DNA"/>
</dbReference>
<dbReference type="AlphaFoldDB" id="A0ABD5YB02"/>
<comment type="caution">
    <text evidence="2">The sequence shown here is derived from an EMBL/GenBank/DDBJ whole genome shotgun (WGS) entry which is preliminary data.</text>
</comment>
<keyword evidence="3" id="KW-1185">Reference proteome</keyword>
<organism evidence="2 3">
    <name type="scientific">Halosimplex aquaticum</name>
    <dbReference type="NCBI Taxonomy" id="3026162"/>
    <lineage>
        <taxon>Archaea</taxon>
        <taxon>Methanobacteriati</taxon>
        <taxon>Methanobacteriota</taxon>
        <taxon>Stenosarchaea group</taxon>
        <taxon>Halobacteria</taxon>
        <taxon>Halobacteriales</taxon>
        <taxon>Haloarculaceae</taxon>
        <taxon>Halosimplex</taxon>
    </lineage>
</organism>
<proteinExistence type="predicted"/>
<sequence>MTVDLTQDDRGKTVVYQNNRIGTVTDVESGTAYVDPDLDHVPEQLRDQLDWTADAEDYTLDEDAVTAVQNSEVRLRTDLVA</sequence>
<evidence type="ECO:0000313" key="3">
    <source>
        <dbReference type="Proteomes" id="UP001596432"/>
    </source>
</evidence>
<protein>
    <submittedName>
        <fullName evidence="2">PRC-barrel domain containing protein</fullName>
    </submittedName>
</protein>
<dbReference type="RefSeq" id="WP_382261907.1">
    <property type="nucleotide sequence ID" value="NZ_JBHTAS010000003.1"/>
</dbReference>
<evidence type="ECO:0000313" key="2">
    <source>
        <dbReference type="EMBL" id="MFC7143105.1"/>
    </source>
</evidence>
<reference evidence="2" key="3">
    <citation type="submission" date="2024-09" db="EMBL/GenBank/DDBJ databases">
        <authorList>
            <person name="Sun Q."/>
        </authorList>
    </citation>
    <scope>NUCLEOTIDE SEQUENCE</scope>
    <source>
        <strain evidence="2">NBRC 111756</strain>
    </source>
</reference>
<dbReference type="EMBL" id="JBHTAS010000003">
    <property type="protein sequence ID" value="MFC7143005.1"/>
    <property type="molecule type" value="Genomic_DNA"/>
</dbReference>